<dbReference type="Gene3D" id="2.60.40.10">
    <property type="entry name" value="Immunoglobulins"/>
    <property type="match status" value="1"/>
</dbReference>
<name>Q8EC41_SHEON</name>
<protein>
    <submittedName>
        <fullName evidence="2">Cell surface protein</fullName>
    </submittedName>
</protein>
<dbReference type="Proteomes" id="UP000008186">
    <property type="component" value="Chromosome"/>
</dbReference>
<dbReference type="AlphaFoldDB" id="Q8EC41"/>
<reference evidence="2 3" key="2">
    <citation type="journal article" date="2005" name="Proteomics">
        <title>Global detection and characterization of hypothetical proteins in Shewanella oneidensis MR-1 using LC-MS based proteomics.</title>
        <authorList>
            <person name="Elias D.A."/>
            <person name="Monroe M.E."/>
            <person name="Marshall M.J."/>
            <person name="Romine M.F."/>
            <person name="Belieav A.S."/>
            <person name="Fredrickson J.K."/>
            <person name="Anderson G.A."/>
            <person name="Smith R.D."/>
            <person name="Lipton M.S."/>
        </authorList>
    </citation>
    <scope>NUCLEOTIDE SEQUENCE [LARGE SCALE GENOMIC DNA]</scope>
    <source>
        <strain evidence="3">ATCC 700550 / JCM 31522 / CIP 106686 / LMG 19005 / NCIMB 14063 / MR-1</strain>
    </source>
</reference>
<feature type="signal peptide" evidence="1">
    <location>
        <begin position="1"/>
        <end position="23"/>
    </location>
</feature>
<dbReference type="EMBL" id="AE014299">
    <property type="protein sequence ID" value="AAN56301.1"/>
    <property type="molecule type" value="Genomic_DNA"/>
</dbReference>
<evidence type="ECO:0000256" key="1">
    <source>
        <dbReference type="SAM" id="SignalP"/>
    </source>
</evidence>
<keyword evidence="1" id="KW-0732">Signal</keyword>
<dbReference type="eggNOG" id="COG2931">
    <property type="taxonomic scope" value="Bacteria"/>
</dbReference>
<dbReference type="OrthoDB" id="9775889at2"/>
<dbReference type="PaxDb" id="211586-SO_3303"/>
<keyword evidence="3" id="KW-1185">Reference proteome</keyword>
<gene>
    <name evidence="2" type="ordered locus">SO_3303</name>
</gene>
<feature type="chain" id="PRO_5004304904" evidence="1">
    <location>
        <begin position="24"/>
        <end position="814"/>
    </location>
</feature>
<reference evidence="2 3" key="1">
    <citation type="journal article" date="2002" name="Nat. Biotechnol.">
        <title>Genome sequence of the dissimilatory metal ion-reducing bacterium Shewanella oneidensis.</title>
        <authorList>
            <person name="Heidelberg J.F."/>
            <person name="Paulsen I.T."/>
            <person name="Nelson K.E."/>
            <person name="Gaidos E.J."/>
            <person name="Nelson W.C."/>
            <person name="Read T.D."/>
            <person name="Eisen J.A."/>
            <person name="Seshadri R."/>
            <person name="Ward N."/>
            <person name="Methe B."/>
            <person name="Clayton R.A."/>
            <person name="Meyer T."/>
            <person name="Tsapin A."/>
            <person name="Scott J."/>
            <person name="Beanan M."/>
            <person name="Brinkac L."/>
            <person name="Daugherty S."/>
            <person name="DeBoy R.T."/>
            <person name="Dodson R.J."/>
            <person name="Durkin A.S."/>
            <person name="Haft D.H."/>
            <person name="Kolonay J.F."/>
            <person name="Madupu R."/>
            <person name="Peterson J.D."/>
            <person name="Umayam L.A."/>
            <person name="White O."/>
            <person name="Wolf A.M."/>
            <person name="Vamathevan J."/>
            <person name="Weidman J."/>
            <person name="Impraim M."/>
            <person name="Lee K."/>
            <person name="Berry K."/>
            <person name="Lee C."/>
            <person name="Mueller J."/>
            <person name="Khouri H."/>
            <person name="Gill J."/>
            <person name="Utterback T.R."/>
            <person name="McDonald L.A."/>
            <person name="Feldblyum T.V."/>
            <person name="Smith H.O."/>
            <person name="Venter J.C."/>
            <person name="Nealson K.H."/>
            <person name="Fraser C.M."/>
        </authorList>
    </citation>
    <scope>NUCLEOTIDE SEQUENCE [LARGE SCALE GENOMIC DNA]</scope>
    <source>
        <strain evidence="3">ATCC 700550 / JCM 31522 / CIP 106686 / LMG 19005 / NCIMB 14063 / MR-1</strain>
    </source>
</reference>
<dbReference type="InterPro" id="IPR013783">
    <property type="entry name" value="Ig-like_fold"/>
</dbReference>
<dbReference type="SUPFAM" id="SSF50998">
    <property type="entry name" value="Quinoprotein alcohol dehydrogenase-like"/>
    <property type="match status" value="1"/>
</dbReference>
<dbReference type="HOGENOM" id="CLU_346780_0_0_6"/>
<dbReference type="PATRIC" id="fig|211586.12.peg.3206"/>
<dbReference type="KEGG" id="son:SO_3303"/>
<dbReference type="InterPro" id="IPR011047">
    <property type="entry name" value="Quinoprotein_ADH-like_sf"/>
</dbReference>
<accession>Q8EC41</accession>
<dbReference type="STRING" id="211586.SO_3303"/>
<evidence type="ECO:0000313" key="3">
    <source>
        <dbReference type="Proteomes" id="UP000008186"/>
    </source>
</evidence>
<proteinExistence type="predicted"/>
<evidence type="ECO:0000313" key="2">
    <source>
        <dbReference type="EMBL" id="AAN56301.1"/>
    </source>
</evidence>
<organism evidence="2 3">
    <name type="scientific">Shewanella oneidensis (strain ATCC 700550 / JCM 31522 / CIP 106686 / LMG 19005 / NCIMB 14063 / MR-1)</name>
    <dbReference type="NCBI Taxonomy" id="211586"/>
    <lineage>
        <taxon>Bacteria</taxon>
        <taxon>Pseudomonadati</taxon>
        <taxon>Pseudomonadota</taxon>
        <taxon>Gammaproteobacteria</taxon>
        <taxon>Alteromonadales</taxon>
        <taxon>Shewanellaceae</taxon>
        <taxon>Shewanella</taxon>
    </lineage>
</organism>
<sequence>MTKKSYIAAVISLLLGTSTSAFAQWPSTPTLDPIRVAQDANSPLIAPDNDGGAFVSFRNGGFYDDKGGFDVLIQHYDSLGNPSWNEPVLVFDTSKAWASYYGAVTDSEGNAYIASDIFEGSNYSDHSAVYLAKISKDGKLAWEQPLNLTPNVDLPVNSLGISLGAHAEHIVAAWSKSTSNYTVDTFGSLSCVNKEGKLVWSKDITINNSYTFASQPIVSDDSVIVLLEVGATPDTTASHFMMQKYSIVDGKPMWAEPVSITSGDNFLHQVNSGRSVQVKSDGEGGVVLSFYHITGPNQGIILLQHVRADGQKVFSGQGLRLSGDSLENGAVSLAYDGETYYVTWPASQSVQAESGESSHYSAIKGVAINQQGKFIWNSDGSTHPSMLKDWKRLNTEGPLDNWFSGYTNPAITLNEHGHLNMTYGEETIYKYYLYAQVIDTKTGDNRSLPVSFSDGPIEVIDNMAFGRTIFGQPLLSYVVDSETDSSGGTLNLLNFDGNANSGISKDILVEKIAPINLSPGEDKLITLKILDSKSQHHEKTVSSSAGVVNSQVQEAANKLAFTISTDNWLELPDTVLAKVQDLDNVERVGLSVIKVKAPSYRPPKVMPFSSISINEGEHAQITASIDAAADAKLEFSWQQTAGPSVSFTNNNSQLDIATDYVAADTKLTFALSVTDGVLVSQEHVDVIVKNTSSPTLKGADTQAQLGQQFTLKPMITSAKLPISYHWSQVSGARTVYTVGNEGSLNGTAPLSNGSVTFLLEAKDANGEMFSKSFNLSVAEQSSSDSSGGSLGISLLLLGLLGIWKRIFGKSQFNA</sequence>
<reference evidence="2 3" key="4">
    <citation type="journal article" date="2011" name="BMC Genomics">
        <title>Genome-wide protein localization prediction strategies for gram negative bacteria.</title>
        <authorList>
            <person name="Romine M.F."/>
        </authorList>
    </citation>
    <scope>NUCLEOTIDE SEQUENCE [LARGE SCALE GENOMIC DNA]</scope>
    <source>
        <strain evidence="3">ATCC 700550 / JCM 31522 / CIP 106686 / LMG 19005 / NCIMB 14063 / MR-1</strain>
    </source>
</reference>
<dbReference type="RefSeq" id="WP_011073181.1">
    <property type="nucleotide sequence ID" value="NC_004347.2"/>
</dbReference>
<reference evidence="2 3" key="3">
    <citation type="journal article" date="2008" name="Appl. Environ. Microbiol.">
        <title>Identification of mobile elements and pseudogenes in the Shewanella oneidensis MR-1 genome.</title>
        <authorList>
            <person name="Romine M.F."/>
            <person name="Carlson T.S."/>
            <person name="Norbeck A.D."/>
            <person name="McCue L.A."/>
            <person name="Lipton M.S."/>
        </authorList>
    </citation>
    <scope>NUCLEOTIDE SEQUENCE [LARGE SCALE GENOMIC DNA]</scope>
    <source>
        <strain evidence="3">ATCC 700550 / JCM 31522 / CIP 106686 / LMG 19005 / NCIMB 14063 / MR-1</strain>
    </source>
</reference>
<dbReference type="BioCyc" id="SONE211586:G1GMP-3077-MONOMER"/>